<dbReference type="Gene3D" id="1.10.1740.10">
    <property type="match status" value="1"/>
</dbReference>
<dbReference type="CDD" id="cd06171">
    <property type="entry name" value="Sigma70_r4"/>
    <property type="match status" value="1"/>
</dbReference>
<dbReference type="SUPFAM" id="SSF88946">
    <property type="entry name" value="Sigma2 domain of RNA polymerase sigma factors"/>
    <property type="match status" value="1"/>
</dbReference>
<feature type="domain" description="RNA polymerase sigma factor 70 region 4 type 2" evidence="6">
    <location>
        <begin position="102"/>
        <end position="154"/>
    </location>
</feature>
<gene>
    <name evidence="8" type="ORF">CAL25_21195</name>
</gene>
<dbReference type="SUPFAM" id="SSF88659">
    <property type="entry name" value="Sigma3 and sigma4 domains of RNA polymerase sigma factors"/>
    <property type="match status" value="1"/>
</dbReference>
<evidence type="ECO:0000256" key="2">
    <source>
        <dbReference type="ARBA" id="ARBA00023015"/>
    </source>
</evidence>
<dbReference type="GO" id="GO:0003677">
    <property type="term" value="F:DNA binding"/>
    <property type="evidence" value="ECO:0007669"/>
    <property type="project" value="InterPro"/>
</dbReference>
<dbReference type="Pfam" id="PF22029">
    <property type="entry name" value="PhyR_sigma2"/>
    <property type="match status" value="1"/>
</dbReference>
<dbReference type="InterPro" id="IPR013249">
    <property type="entry name" value="RNA_pol_sigma70_r4_t2"/>
</dbReference>
<protein>
    <submittedName>
        <fullName evidence="8">RNA polymerase subunit sigma-24</fullName>
    </submittedName>
</protein>
<feature type="domain" description="PhyR sigma2" evidence="7">
    <location>
        <begin position="9"/>
        <end position="63"/>
    </location>
</feature>
<evidence type="ECO:0000259" key="6">
    <source>
        <dbReference type="Pfam" id="PF08281"/>
    </source>
</evidence>
<dbReference type="InterPro" id="IPR014284">
    <property type="entry name" value="RNA_pol_sigma-70_dom"/>
</dbReference>
<dbReference type="InterPro" id="IPR039425">
    <property type="entry name" value="RNA_pol_sigma-70-like"/>
</dbReference>
<dbReference type="InterPro" id="IPR013325">
    <property type="entry name" value="RNA_pol_sigma_r2"/>
</dbReference>
<evidence type="ECO:0000256" key="4">
    <source>
        <dbReference type="ARBA" id="ARBA00023163"/>
    </source>
</evidence>
<proteinExistence type="inferred from homology"/>
<dbReference type="AlphaFoldDB" id="A0A261T8X6"/>
<dbReference type="EMBL" id="NEVP01000012">
    <property type="protein sequence ID" value="OZI45747.1"/>
    <property type="molecule type" value="Genomic_DNA"/>
</dbReference>
<keyword evidence="3" id="KW-0731">Sigma factor</keyword>
<sequence>MPGDIEARIVACIPSLRRYARGLTGDRDRADDLVQDTLERAWSRYSRWQQRGELRAWMFGIMHNHFVDGLRARQRGLEVVAEDGELPDVPVRATQTDALELRDLDRCLARLAPEQRAVLLLVAVEAFSYREAAQVLDVPVGTVMSRLSRARERLAALLAERDEGVPVAPATASDDPPGMAQGRHLHRIK</sequence>
<comment type="similarity">
    <text evidence="1">Belongs to the sigma-70 factor family. ECF subfamily.</text>
</comment>
<dbReference type="OrthoDB" id="9797134at2"/>
<name>A0A261T8X6_9BORD</name>
<accession>A0A261T8X6</accession>
<dbReference type="InterPro" id="IPR036388">
    <property type="entry name" value="WH-like_DNA-bd_sf"/>
</dbReference>
<dbReference type="InterPro" id="IPR053866">
    <property type="entry name" value="PhyR_sigma2"/>
</dbReference>
<dbReference type="RefSeq" id="WP_094803566.1">
    <property type="nucleotide sequence ID" value="NZ_NEVN01000002.1"/>
</dbReference>
<dbReference type="NCBIfam" id="TIGR02937">
    <property type="entry name" value="sigma70-ECF"/>
    <property type="match status" value="1"/>
</dbReference>
<evidence type="ECO:0000256" key="5">
    <source>
        <dbReference type="SAM" id="MobiDB-lite"/>
    </source>
</evidence>
<dbReference type="Gene3D" id="1.10.10.10">
    <property type="entry name" value="Winged helix-like DNA-binding domain superfamily/Winged helix DNA-binding domain"/>
    <property type="match status" value="1"/>
</dbReference>
<comment type="caution">
    <text evidence="8">The sequence shown here is derived from an EMBL/GenBank/DDBJ whole genome shotgun (WGS) entry which is preliminary data.</text>
</comment>
<evidence type="ECO:0000256" key="1">
    <source>
        <dbReference type="ARBA" id="ARBA00010641"/>
    </source>
</evidence>
<evidence type="ECO:0000313" key="9">
    <source>
        <dbReference type="Proteomes" id="UP000216913"/>
    </source>
</evidence>
<feature type="region of interest" description="Disordered" evidence="5">
    <location>
        <begin position="166"/>
        <end position="189"/>
    </location>
</feature>
<keyword evidence="9" id="KW-1185">Reference proteome</keyword>
<dbReference type="GO" id="GO:0006352">
    <property type="term" value="P:DNA-templated transcription initiation"/>
    <property type="evidence" value="ECO:0007669"/>
    <property type="project" value="InterPro"/>
</dbReference>
<dbReference type="InterPro" id="IPR013324">
    <property type="entry name" value="RNA_pol_sigma_r3/r4-like"/>
</dbReference>
<dbReference type="GO" id="GO:0016987">
    <property type="term" value="F:sigma factor activity"/>
    <property type="evidence" value="ECO:0007669"/>
    <property type="project" value="UniProtKB-KW"/>
</dbReference>
<dbReference type="PANTHER" id="PTHR43133:SF25">
    <property type="entry name" value="RNA POLYMERASE SIGMA FACTOR RFAY-RELATED"/>
    <property type="match status" value="1"/>
</dbReference>
<evidence type="ECO:0000259" key="7">
    <source>
        <dbReference type="Pfam" id="PF22029"/>
    </source>
</evidence>
<dbReference type="PANTHER" id="PTHR43133">
    <property type="entry name" value="RNA POLYMERASE ECF-TYPE SIGMA FACTO"/>
    <property type="match status" value="1"/>
</dbReference>
<keyword evidence="4" id="KW-0804">Transcription</keyword>
<organism evidence="8 9">
    <name type="scientific">Bordetella genomosp. 5</name>
    <dbReference type="NCBI Taxonomy" id="1395608"/>
    <lineage>
        <taxon>Bacteria</taxon>
        <taxon>Pseudomonadati</taxon>
        <taxon>Pseudomonadota</taxon>
        <taxon>Betaproteobacteria</taxon>
        <taxon>Burkholderiales</taxon>
        <taxon>Alcaligenaceae</taxon>
        <taxon>Bordetella</taxon>
    </lineage>
</organism>
<evidence type="ECO:0000313" key="8">
    <source>
        <dbReference type="EMBL" id="OZI45747.1"/>
    </source>
</evidence>
<keyword evidence="2" id="KW-0805">Transcription regulation</keyword>
<dbReference type="Pfam" id="PF08281">
    <property type="entry name" value="Sigma70_r4_2"/>
    <property type="match status" value="1"/>
</dbReference>
<dbReference type="Proteomes" id="UP000216913">
    <property type="component" value="Unassembled WGS sequence"/>
</dbReference>
<evidence type="ECO:0000256" key="3">
    <source>
        <dbReference type="ARBA" id="ARBA00023082"/>
    </source>
</evidence>
<reference evidence="8 9" key="1">
    <citation type="submission" date="2017-05" db="EMBL/GenBank/DDBJ databases">
        <title>Complete and WGS of Bordetella genogroups.</title>
        <authorList>
            <person name="Spilker T."/>
            <person name="LiPuma J."/>
        </authorList>
    </citation>
    <scope>NUCLEOTIDE SEQUENCE [LARGE SCALE GENOMIC DNA]</scope>
    <source>
        <strain evidence="8 9">AU10456</strain>
    </source>
</reference>